<evidence type="ECO:0000256" key="2">
    <source>
        <dbReference type="ARBA" id="ARBA00023015"/>
    </source>
</evidence>
<evidence type="ECO:0000313" key="8">
    <source>
        <dbReference type="EMBL" id="GGK70157.1"/>
    </source>
</evidence>
<dbReference type="SMART" id="SM00448">
    <property type="entry name" value="REC"/>
    <property type="match status" value="1"/>
</dbReference>
<feature type="modified residue" description="4-aspartylphosphate" evidence="5">
    <location>
        <position position="52"/>
    </location>
</feature>
<keyword evidence="4" id="KW-0804">Transcription</keyword>
<gene>
    <name evidence="8" type="ORF">GCM10007964_11420</name>
</gene>
<dbReference type="GO" id="GO:0000160">
    <property type="term" value="P:phosphorelay signal transduction system"/>
    <property type="evidence" value="ECO:0007669"/>
    <property type="project" value="InterPro"/>
</dbReference>
<dbReference type="Gene3D" id="1.10.10.10">
    <property type="entry name" value="Winged helix-like DNA-binding domain superfamily/Winged helix DNA-binding domain"/>
    <property type="match status" value="1"/>
</dbReference>
<accession>A0A917QVW4</accession>
<dbReference type="GO" id="GO:0003677">
    <property type="term" value="F:DNA binding"/>
    <property type="evidence" value="ECO:0007669"/>
    <property type="project" value="UniProtKB-KW"/>
</dbReference>
<keyword evidence="9" id="KW-1185">Reference proteome</keyword>
<dbReference type="InterPro" id="IPR036388">
    <property type="entry name" value="WH-like_DNA-bd_sf"/>
</dbReference>
<name>A0A917QVW4_9ACTN</name>
<evidence type="ECO:0000313" key="9">
    <source>
        <dbReference type="Proteomes" id="UP000645217"/>
    </source>
</evidence>
<dbReference type="PROSITE" id="PS50043">
    <property type="entry name" value="HTH_LUXR_2"/>
    <property type="match status" value="1"/>
</dbReference>
<dbReference type="RefSeq" id="WP_189161877.1">
    <property type="nucleotide sequence ID" value="NZ_BMNT01000005.1"/>
</dbReference>
<evidence type="ECO:0000259" key="7">
    <source>
        <dbReference type="PROSITE" id="PS50110"/>
    </source>
</evidence>
<dbReference type="InterPro" id="IPR039420">
    <property type="entry name" value="WalR-like"/>
</dbReference>
<protein>
    <submittedName>
        <fullName evidence="8">DNA-binding response regulator</fullName>
    </submittedName>
</protein>
<evidence type="ECO:0000256" key="1">
    <source>
        <dbReference type="ARBA" id="ARBA00022553"/>
    </source>
</evidence>
<dbReference type="Pfam" id="PF00072">
    <property type="entry name" value="Response_reg"/>
    <property type="match status" value="1"/>
</dbReference>
<dbReference type="Proteomes" id="UP000645217">
    <property type="component" value="Unassembled WGS sequence"/>
</dbReference>
<feature type="domain" description="Response regulatory" evidence="7">
    <location>
        <begin position="2"/>
        <end position="122"/>
    </location>
</feature>
<dbReference type="PRINTS" id="PR00038">
    <property type="entry name" value="HTHLUXR"/>
</dbReference>
<dbReference type="PROSITE" id="PS50110">
    <property type="entry name" value="RESPONSE_REGULATORY"/>
    <property type="match status" value="1"/>
</dbReference>
<proteinExistence type="predicted"/>
<evidence type="ECO:0000256" key="3">
    <source>
        <dbReference type="ARBA" id="ARBA00023125"/>
    </source>
</evidence>
<dbReference type="SMART" id="SM00421">
    <property type="entry name" value="HTH_LUXR"/>
    <property type="match status" value="1"/>
</dbReference>
<keyword evidence="3 8" id="KW-0238">DNA-binding</keyword>
<comment type="caution">
    <text evidence="8">The sequence shown here is derived from an EMBL/GenBank/DDBJ whole genome shotgun (WGS) entry which is preliminary data.</text>
</comment>
<dbReference type="InterPro" id="IPR001789">
    <property type="entry name" value="Sig_transdc_resp-reg_receiver"/>
</dbReference>
<evidence type="ECO:0000256" key="4">
    <source>
        <dbReference type="ARBA" id="ARBA00023163"/>
    </source>
</evidence>
<dbReference type="AlphaFoldDB" id="A0A917QVW4"/>
<sequence length="217" mass="23492">MRLIIADDSLLVREGLARVLTALGHEVVAAACRAEQVLGLVARHRPDLVILDVRLPPTLTDEGLRLAAAIQRRHAGVPVLILSHYVESSYVTALLDSARAGVGYLLKDRVTDPDMLDEVLAHLRRGGNAVDPEVVAHLLAAPRPADPLLLLSEREREVLALMAQGLSDRGIAERLTVAVTTVGTHIRSIFHKLGLVEEPSSNRRVTAVLTYLTGRDG</sequence>
<reference evidence="8" key="2">
    <citation type="submission" date="2020-09" db="EMBL/GenBank/DDBJ databases">
        <authorList>
            <person name="Sun Q."/>
            <person name="Ohkuma M."/>
        </authorList>
    </citation>
    <scope>NUCLEOTIDE SEQUENCE</scope>
    <source>
        <strain evidence="8">JCM 13064</strain>
    </source>
</reference>
<dbReference type="CDD" id="cd06170">
    <property type="entry name" value="LuxR_C_like"/>
    <property type="match status" value="1"/>
</dbReference>
<dbReference type="Gene3D" id="3.40.50.2300">
    <property type="match status" value="1"/>
</dbReference>
<evidence type="ECO:0000259" key="6">
    <source>
        <dbReference type="PROSITE" id="PS50043"/>
    </source>
</evidence>
<dbReference type="Pfam" id="PF00196">
    <property type="entry name" value="GerE"/>
    <property type="match status" value="1"/>
</dbReference>
<organism evidence="8 9">
    <name type="scientific">Sphaerisporangium melleum</name>
    <dbReference type="NCBI Taxonomy" id="321316"/>
    <lineage>
        <taxon>Bacteria</taxon>
        <taxon>Bacillati</taxon>
        <taxon>Actinomycetota</taxon>
        <taxon>Actinomycetes</taxon>
        <taxon>Streptosporangiales</taxon>
        <taxon>Streptosporangiaceae</taxon>
        <taxon>Sphaerisporangium</taxon>
    </lineage>
</organism>
<dbReference type="GO" id="GO:0006355">
    <property type="term" value="P:regulation of DNA-templated transcription"/>
    <property type="evidence" value="ECO:0007669"/>
    <property type="project" value="InterPro"/>
</dbReference>
<keyword evidence="2" id="KW-0805">Transcription regulation</keyword>
<reference evidence="8" key="1">
    <citation type="journal article" date="2014" name="Int. J. Syst. Evol. Microbiol.">
        <title>Complete genome sequence of Corynebacterium casei LMG S-19264T (=DSM 44701T), isolated from a smear-ripened cheese.</title>
        <authorList>
            <consortium name="US DOE Joint Genome Institute (JGI-PGF)"/>
            <person name="Walter F."/>
            <person name="Albersmeier A."/>
            <person name="Kalinowski J."/>
            <person name="Ruckert C."/>
        </authorList>
    </citation>
    <scope>NUCLEOTIDE SEQUENCE</scope>
    <source>
        <strain evidence="8">JCM 13064</strain>
    </source>
</reference>
<dbReference type="InterPro" id="IPR011006">
    <property type="entry name" value="CheY-like_superfamily"/>
</dbReference>
<feature type="domain" description="HTH luxR-type" evidence="6">
    <location>
        <begin position="144"/>
        <end position="209"/>
    </location>
</feature>
<evidence type="ECO:0000256" key="5">
    <source>
        <dbReference type="PROSITE-ProRule" id="PRU00169"/>
    </source>
</evidence>
<dbReference type="EMBL" id="BMNT01000005">
    <property type="protein sequence ID" value="GGK70157.1"/>
    <property type="molecule type" value="Genomic_DNA"/>
</dbReference>
<keyword evidence="1 5" id="KW-0597">Phosphoprotein</keyword>
<dbReference type="InterPro" id="IPR000792">
    <property type="entry name" value="Tscrpt_reg_LuxR_C"/>
</dbReference>
<dbReference type="CDD" id="cd17535">
    <property type="entry name" value="REC_NarL-like"/>
    <property type="match status" value="1"/>
</dbReference>
<dbReference type="PANTHER" id="PTHR43214">
    <property type="entry name" value="TWO-COMPONENT RESPONSE REGULATOR"/>
    <property type="match status" value="1"/>
</dbReference>
<dbReference type="PANTHER" id="PTHR43214:SF24">
    <property type="entry name" value="TRANSCRIPTIONAL REGULATORY PROTEIN NARL-RELATED"/>
    <property type="match status" value="1"/>
</dbReference>
<dbReference type="SUPFAM" id="SSF52172">
    <property type="entry name" value="CheY-like"/>
    <property type="match status" value="1"/>
</dbReference>
<dbReference type="InterPro" id="IPR058245">
    <property type="entry name" value="NreC/VraR/RcsB-like_REC"/>
</dbReference>